<dbReference type="GO" id="GO:0000049">
    <property type="term" value="F:tRNA binding"/>
    <property type="evidence" value="ECO:0007669"/>
    <property type="project" value="UniProtKB-UniRule"/>
</dbReference>
<dbReference type="Proteomes" id="UP000297475">
    <property type="component" value="Unassembled WGS sequence"/>
</dbReference>
<comment type="domain">
    <text evidence="3">A Gly-cisPro motif from one monomer fits into the active site of the other monomer to allow specific chiral rejection of L-amino acids.</text>
</comment>
<gene>
    <name evidence="3" type="primary">dtd</name>
    <name evidence="4" type="ORF">E4656_18100</name>
</gene>
<dbReference type="GO" id="GO:0051500">
    <property type="term" value="F:D-tyrosyl-tRNA(Tyr) deacylase activity"/>
    <property type="evidence" value="ECO:0007669"/>
    <property type="project" value="TreeGrafter"/>
</dbReference>
<dbReference type="PANTHER" id="PTHR10472">
    <property type="entry name" value="D-TYROSYL-TRNA TYR DEACYLASE"/>
    <property type="match status" value="1"/>
</dbReference>
<dbReference type="PANTHER" id="PTHR10472:SF5">
    <property type="entry name" value="D-AMINOACYL-TRNA DEACYLASE 1"/>
    <property type="match status" value="1"/>
</dbReference>
<accession>A0A4Z0W2K3</accession>
<feature type="short sequence motif" description="Gly-cisPro motif, important for rejection of L-amino acids" evidence="3">
    <location>
        <begin position="137"/>
        <end position="138"/>
    </location>
</feature>
<keyword evidence="2 3" id="KW-0378">Hydrolase</keyword>
<dbReference type="Pfam" id="PF02580">
    <property type="entry name" value="Tyr_Deacylase"/>
    <property type="match status" value="1"/>
</dbReference>
<dbReference type="HAMAP" id="MF_00518">
    <property type="entry name" value="Deacylase_Dtd"/>
    <property type="match status" value="1"/>
</dbReference>
<evidence type="ECO:0000256" key="3">
    <source>
        <dbReference type="HAMAP-Rule" id="MF_00518"/>
    </source>
</evidence>
<dbReference type="GO" id="GO:0005737">
    <property type="term" value="C:cytoplasm"/>
    <property type="evidence" value="ECO:0007669"/>
    <property type="project" value="UniProtKB-SubCell"/>
</dbReference>
<dbReference type="SUPFAM" id="SSF69500">
    <property type="entry name" value="DTD-like"/>
    <property type="match status" value="1"/>
</dbReference>
<dbReference type="InterPro" id="IPR023509">
    <property type="entry name" value="DTD-like_sf"/>
</dbReference>
<dbReference type="InterPro" id="IPR003732">
    <property type="entry name" value="Daa-tRNA_deacyls_DTD"/>
</dbReference>
<comment type="function">
    <text evidence="3">An aminoacyl-tRNA editing enzyme that deacylates mischarged D-aminoacyl-tRNAs. Also deacylates mischarged glycyl-tRNA(Ala), protecting cells against glycine mischarging by AlaRS. Acts via tRNA-based rather than protein-based catalysis; rejects L-amino acids rather than detecting D-amino acids in the active site. By recycling D-aminoacyl-tRNA to D-amino acids and free tRNA molecules, this enzyme counteracts the toxicity associated with the formation of D-aminoacyl-tRNA entities in vivo and helps enforce protein L-homochirality.</text>
</comment>
<keyword evidence="3" id="KW-0820">tRNA-binding</keyword>
<protein>
    <recommendedName>
        <fullName evidence="3">D-aminoacyl-tRNA deacylase</fullName>
        <shortName evidence="3">DTD</shortName>
        <ecNumber evidence="3">3.1.1.96</ecNumber>
    </recommendedName>
    <alternativeName>
        <fullName evidence="3">Gly-tRNA(Ala) deacylase</fullName>
        <ecNumber evidence="3">3.1.1.-</ecNumber>
    </alternativeName>
</protein>
<sequence length="145" mass="15399">MKALLQRVSEAAVVVADDTVGAIDEGLLVLVGVEPADDESTARRMVERLLNYRVFADDAGRMNCSLRDTGGGLLLVSQFTLAADTRKGNRPGFSTAAEPAAAEALFSRMVSMARQAHQPVATGEFGAMMSVQLVNEGPVTFLLEV</sequence>
<keyword evidence="5" id="KW-1185">Reference proteome</keyword>
<dbReference type="EMBL" id="SRMF01000012">
    <property type="protein sequence ID" value="TGG90636.1"/>
    <property type="molecule type" value="Genomic_DNA"/>
</dbReference>
<evidence type="ECO:0000256" key="2">
    <source>
        <dbReference type="ARBA" id="ARBA00022801"/>
    </source>
</evidence>
<keyword evidence="3" id="KW-0694">RNA-binding</keyword>
<comment type="subcellular location">
    <subcellularLocation>
        <location evidence="3">Cytoplasm</location>
    </subcellularLocation>
</comment>
<evidence type="ECO:0000256" key="1">
    <source>
        <dbReference type="ARBA" id="ARBA00009673"/>
    </source>
</evidence>
<dbReference type="OrthoDB" id="9801395at2"/>
<evidence type="ECO:0000313" key="5">
    <source>
        <dbReference type="Proteomes" id="UP000297475"/>
    </source>
</evidence>
<dbReference type="FunFam" id="3.50.80.10:FF:000001">
    <property type="entry name" value="D-aminoacyl-tRNA deacylase"/>
    <property type="match status" value="1"/>
</dbReference>
<dbReference type="Gene3D" id="3.50.80.10">
    <property type="entry name" value="D-tyrosyl-tRNA(Tyr) deacylase"/>
    <property type="match status" value="1"/>
</dbReference>
<dbReference type="GO" id="GO:0019478">
    <property type="term" value="P:D-amino acid catabolic process"/>
    <property type="evidence" value="ECO:0007669"/>
    <property type="project" value="UniProtKB-UniRule"/>
</dbReference>
<dbReference type="EC" id="3.1.1.-" evidence="3"/>
<organism evidence="4 5">
    <name type="scientific">Natronospirillum operosum</name>
    <dbReference type="NCBI Taxonomy" id="2759953"/>
    <lineage>
        <taxon>Bacteria</taxon>
        <taxon>Pseudomonadati</taxon>
        <taxon>Pseudomonadota</taxon>
        <taxon>Gammaproteobacteria</taxon>
        <taxon>Oceanospirillales</taxon>
        <taxon>Natronospirillaceae</taxon>
        <taxon>Natronospirillum</taxon>
    </lineage>
</organism>
<comment type="catalytic activity">
    <reaction evidence="3">
        <text>a D-aminoacyl-tRNA + H2O = a tRNA + a D-alpha-amino acid + H(+)</text>
        <dbReference type="Rhea" id="RHEA:13953"/>
        <dbReference type="Rhea" id="RHEA-COMP:10123"/>
        <dbReference type="Rhea" id="RHEA-COMP:10124"/>
        <dbReference type="ChEBI" id="CHEBI:15377"/>
        <dbReference type="ChEBI" id="CHEBI:15378"/>
        <dbReference type="ChEBI" id="CHEBI:59871"/>
        <dbReference type="ChEBI" id="CHEBI:78442"/>
        <dbReference type="ChEBI" id="CHEBI:79333"/>
        <dbReference type="EC" id="3.1.1.96"/>
    </reaction>
</comment>
<dbReference type="AlphaFoldDB" id="A0A4Z0W2K3"/>
<reference evidence="4 5" key="1">
    <citation type="submission" date="2019-04" db="EMBL/GenBank/DDBJ databases">
        <title>Natronospirillum operosus gen. nov., sp. nov., a haloalkaliphilic satellite isolated from decaying biomass of laboratory culture of cyanobacterium Geitlerinema sp. and proposal of Natronospirillaceae fam. nov. and Saccharospirillaceae fam. nov.</title>
        <authorList>
            <person name="Kevbrin V."/>
            <person name="Boltyanskaya Y."/>
            <person name="Koziaeva V."/>
            <person name="Grouzdev D.S."/>
            <person name="Park M."/>
            <person name="Cho J."/>
        </authorList>
    </citation>
    <scope>NUCLEOTIDE SEQUENCE [LARGE SCALE GENOMIC DNA]</scope>
    <source>
        <strain evidence="4 5">G-116</strain>
    </source>
</reference>
<comment type="subunit">
    <text evidence="3">Homodimer.</text>
</comment>
<dbReference type="EC" id="3.1.1.96" evidence="3"/>
<dbReference type="NCBIfam" id="TIGR00256">
    <property type="entry name" value="D-aminoacyl-tRNA deacylase"/>
    <property type="match status" value="1"/>
</dbReference>
<comment type="caution">
    <text evidence="4">The sequence shown here is derived from an EMBL/GenBank/DDBJ whole genome shotgun (WGS) entry which is preliminary data.</text>
</comment>
<proteinExistence type="inferred from homology"/>
<dbReference type="GO" id="GO:0106026">
    <property type="term" value="F:Gly-tRNA(Ala) deacylase activity"/>
    <property type="evidence" value="ECO:0007669"/>
    <property type="project" value="UniProtKB-UniRule"/>
</dbReference>
<dbReference type="GO" id="GO:0043908">
    <property type="term" value="F:Ser(Gly)-tRNA(Ala) hydrolase activity"/>
    <property type="evidence" value="ECO:0007669"/>
    <property type="project" value="UniProtKB-UniRule"/>
</dbReference>
<comment type="similarity">
    <text evidence="1 3">Belongs to the DTD family.</text>
</comment>
<evidence type="ECO:0000313" key="4">
    <source>
        <dbReference type="EMBL" id="TGG90636.1"/>
    </source>
</evidence>
<name>A0A4Z0W2K3_9GAMM</name>
<dbReference type="RefSeq" id="WP_135484724.1">
    <property type="nucleotide sequence ID" value="NZ_SRMF01000012.1"/>
</dbReference>
<comment type="catalytic activity">
    <reaction evidence="3">
        <text>glycyl-tRNA(Ala) + H2O = tRNA(Ala) + glycine + H(+)</text>
        <dbReference type="Rhea" id="RHEA:53744"/>
        <dbReference type="Rhea" id="RHEA-COMP:9657"/>
        <dbReference type="Rhea" id="RHEA-COMP:13640"/>
        <dbReference type="ChEBI" id="CHEBI:15377"/>
        <dbReference type="ChEBI" id="CHEBI:15378"/>
        <dbReference type="ChEBI" id="CHEBI:57305"/>
        <dbReference type="ChEBI" id="CHEBI:78442"/>
        <dbReference type="ChEBI" id="CHEBI:78522"/>
    </reaction>
</comment>
<keyword evidence="3" id="KW-0963">Cytoplasm</keyword>